<proteinExistence type="predicted"/>
<gene>
    <name evidence="6" type="ORF">ENU74_00280</name>
</gene>
<comment type="caution">
    <text evidence="6">The sequence shown here is derived from an EMBL/GenBank/DDBJ whole genome shotgun (WGS) entry which is preliminary data.</text>
</comment>
<dbReference type="CDD" id="cd06262">
    <property type="entry name" value="metallo-hydrolase-like_MBL-fold"/>
    <property type="match status" value="1"/>
</dbReference>
<keyword evidence="2" id="KW-0479">Metal-binding</keyword>
<evidence type="ECO:0000256" key="2">
    <source>
        <dbReference type="ARBA" id="ARBA00022723"/>
    </source>
</evidence>
<protein>
    <submittedName>
        <fullName evidence="6">MBL fold metallo-hydrolase</fullName>
    </submittedName>
</protein>
<dbReference type="SMART" id="SM00849">
    <property type="entry name" value="Lactamase_B"/>
    <property type="match status" value="1"/>
</dbReference>
<dbReference type="Gene3D" id="3.60.15.10">
    <property type="entry name" value="Ribonuclease Z/Hydroxyacylglutathione hydrolase-like"/>
    <property type="match status" value="1"/>
</dbReference>
<feature type="domain" description="Metallo-beta-lactamase" evidence="5">
    <location>
        <begin position="13"/>
        <end position="188"/>
    </location>
</feature>
<evidence type="ECO:0000256" key="1">
    <source>
        <dbReference type="ARBA" id="ARBA00001947"/>
    </source>
</evidence>
<dbReference type="SUPFAM" id="SSF56281">
    <property type="entry name" value="Metallo-hydrolase/oxidoreductase"/>
    <property type="match status" value="1"/>
</dbReference>
<dbReference type="GO" id="GO:0046872">
    <property type="term" value="F:metal ion binding"/>
    <property type="evidence" value="ECO:0007669"/>
    <property type="project" value="UniProtKB-KW"/>
</dbReference>
<dbReference type="AlphaFoldDB" id="A0A7V4E2K4"/>
<evidence type="ECO:0000259" key="5">
    <source>
        <dbReference type="SMART" id="SM00849"/>
    </source>
</evidence>
<dbReference type="PANTHER" id="PTHR46233:SF3">
    <property type="entry name" value="HYDROXYACYLGLUTATHIONE HYDROLASE GLOC"/>
    <property type="match status" value="1"/>
</dbReference>
<dbReference type="PANTHER" id="PTHR46233">
    <property type="entry name" value="HYDROXYACYLGLUTATHIONE HYDROLASE GLOC"/>
    <property type="match status" value="1"/>
</dbReference>
<evidence type="ECO:0000313" key="6">
    <source>
        <dbReference type="EMBL" id="HGK63029.1"/>
    </source>
</evidence>
<accession>A0A7V4E2K4</accession>
<name>A0A7V4E2K4_UNCW3</name>
<dbReference type="InterPro" id="IPR001279">
    <property type="entry name" value="Metallo-B-lactamas"/>
</dbReference>
<sequence>MSKIIKLVVGEVFTNTYIVKSDDEIAVIDPAFESERIIGECKKLKGKVKYIINTHGHIDHISSNNDLIKEFNCQLLIHQLDNELLSSPEKNLSLLLGYCYISKKADWLLKEGDLIKIGNLELKVFHTPGHTEGSISLYGDGFVFTGDTLFFDSIGRTDFPGGDEEKIFQSLKKLSKIIKDDQIVYPGHGECDYFYKIKKINPFLANIKEGG</sequence>
<dbReference type="Pfam" id="PF00753">
    <property type="entry name" value="Lactamase_B"/>
    <property type="match status" value="1"/>
</dbReference>
<evidence type="ECO:0000256" key="4">
    <source>
        <dbReference type="ARBA" id="ARBA00022833"/>
    </source>
</evidence>
<dbReference type="GO" id="GO:0016787">
    <property type="term" value="F:hydrolase activity"/>
    <property type="evidence" value="ECO:0007669"/>
    <property type="project" value="UniProtKB-KW"/>
</dbReference>
<dbReference type="EMBL" id="DTDR01000008">
    <property type="protein sequence ID" value="HGK63029.1"/>
    <property type="molecule type" value="Genomic_DNA"/>
</dbReference>
<organism evidence="6">
    <name type="scientific">candidate division WOR-3 bacterium</name>
    <dbReference type="NCBI Taxonomy" id="2052148"/>
    <lineage>
        <taxon>Bacteria</taxon>
        <taxon>Bacteria division WOR-3</taxon>
    </lineage>
</organism>
<reference evidence="6" key="1">
    <citation type="journal article" date="2020" name="mSystems">
        <title>Genome- and Community-Level Interaction Insights into Carbon Utilization and Element Cycling Functions of Hydrothermarchaeota in Hydrothermal Sediment.</title>
        <authorList>
            <person name="Zhou Z."/>
            <person name="Liu Y."/>
            <person name="Xu W."/>
            <person name="Pan J."/>
            <person name="Luo Z.H."/>
            <person name="Li M."/>
        </authorList>
    </citation>
    <scope>NUCLEOTIDE SEQUENCE [LARGE SCALE GENOMIC DNA]</scope>
    <source>
        <strain evidence="6">SpSt-697</strain>
    </source>
</reference>
<dbReference type="InterPro" id="IPR036866">
    <property type="entry name" value="RibonucZ/Hydroxyglut_hydro"/>
</dbReference>
<dbReference type="InterPro" id="IPR051453">
    <property type="entry name" value="MBL_Glyoxalase_II"/>
</dbReference>
<evidence type="ECO:0000256" key="3">
    <source>
        <dbReference type="ARBA" id="ARBA00022801"/>
    </source>
</evidence>
<keyword evidence="3 6" id="KW-0378">Hydrolase</keyword>
<keyword evidence="4" id="KW-0862">Zinc</keyword>
<comment type="cofactor">
    <cofactor evidence="1">
        <name>Zn(2+)</name>
        <dbReference type="ChEBI" id="CHEBI:29105"/>
    </cofactor>
</comment>